<keyword evidence="2" id="KW-1185">Reference proteome</keyword>
<evidence type="ECO:0000313" key="2">
    <source>
        <dbReference type="Proteomes" id="UP000634136"/>
    </source>
</evidence>
<organism evidence="1 2">
    <name type="scientific">Senna tora</name>
    <dbReference type="NCBI Taxonomy" id="362788"/>
    <lineage>
        <taxon>Eukaryota</taxon>
        <taxon>Viridiplantae</taxon>
        <taxon>Streptophyta</taxon>
        <taxon>Embryophyta</taxon>
        <taxon>Tracheophyta</taxon>
        <taxon>Spermatophyta</taxon>
        <taxon>Magnoliopsida</taxon>
        <taxon>eudicotyledons</taxon>
        <taxon>Gunneridae</taxon>
        <taxon>Pentapetalae</taxon>
        <taxon>rosids</taxon>
        <taxon>fabids</taxon>
        <taxon>Fabales</taxon>
        <taxon>Fabaceae</taxon>
        <taxon>Caesalpinioideae</taxon>
        <taxon>Cassia clade</taxon>
        <taxon>Senna</taxon>
    </lineage>
</organism>
<gene>
    <name evidence="1" type="ORF">G2W53_020301</name>
</gene>
<dbReference type="AlphaFoldDB" id="A0A834TXP0"/>
<evidence type="ECO:0000313" key="1">
    <source>
        <dbReference type="EMBL" id="KAF7829137.1"/>
    </source>
</evidence>
<reference evidence="1" key="1">
    <citation type="submission" date="2020-09" db="EMBL/GenBank/DDBJ databases">
        <title>Genome-Enabled Discovery of Anthraquinone Biosynthesis in Senna tora.</title>
        <authorList>
            <person name="Kang S.-H."/>
            <person name="Pandey R.P."/>
            <person name="Lee C.-M."/>
            <person name="Sim J.-S."/>
            <person name="Jeong J.-T."/>
            <person name="Choi B.-S."/>
            <person name="Jung M."/>
            <person name="Ginzburg D."/>
            <person name="Zhao K."/>
            <person name="Won S.Y."/>
            <person name="Oh T.-J."/>
            <person name="Yu Y."/>
            <person name="Kim N.-H."/>
            <person name="Lee O.R."/>
            <person name="Lee T.-H."/>
            <person name="Bashyal P."/>
            <person name="Kim T.-S."/>
            <person name="Lee W.-H."/>
            <person name="Kawkins C."/>
            <person name="Kim C.-K."/>
            <person name="Kim J.S."/>
            <person name="Ahn B.O."/>
            <person name="Rhee S.Y."/>
            <person name="Sohng J.K."/>
        </authorList>
    </citation>
    <scope>NUCLEOTIDE SEQUENCE</scope>
    <source>
        <tissue evidence="1">Leaf</tissue>
    </source>
</reference>
<dbReference type="EMBL" id="JAAIUW010000006">
    <property type="protein sequence ID" value="KAF7829137.1"/>
    <property type="molecule type" value="Genomic_DNA"/>
</dbReference>
<name>A0A834TXP0_9FABA</name>
<dbReference type="Proteomes" id="UP000634136">
    <property type="component" value="Unassembled WGS sequence"/>
</dbReference>
<proteinExistence type="predicted"/>
<sequence>MMLRLTGGGDSGTGLSSGPNVDVFKSHSSAFTLLLDSPFLDGLPCSSRKERTSSLVARSKGVFPAFVLALRLAPFFTKYLTSSRWDPWAA</sequence>
<accession>A0A834TXP0</accession>
<protein>
    <submittedName>
        <fullName evidence="1">Uncharacterized protein</fullName>
    </submittedName>
</protein>
<comment type="caution">
    <text evidence="1">The sequence shown here is derived from an EMBL/GenBank/DDBJ whole genome shotgun (WGS) entry which is preliminary data.</text>
</comment>